<feature type="domain" description="DUF6594" evidence="2">
    <location>
        <begin position="23"/>
        <end position="284"/>
    </location>
</feature>
<gene>
    <name evidence="3" type="ORF">FGG08_007310</name>
</gene>
<reference evidence="3" key="1">
    <citation type="submission" date="2021-03" db="EMBL/GenBank/DDBJ databases">
        <title>Comparative genomics and phylogenomic investigation of the class Geoglossomycetes provide insights into ecological specialization and systematics.</title>
        <authorList>
            <person name="Melie T."/>
            <person name="Pirro S."/>
            <person name="Miller A.N."/>
            <person name="Quandt A."/>
        </authorList>
    </citation>
    <scope>NUCLEOTIDE SEQUENCE</scope>
    <source>
        <strain evidence="3">GBOQ0MN5Z8</strain>
    </source>
</reference>
<accession>A0A9P8HR30</accession>
<sequence length="477" mass="53574">MPPTGTDVEIGESAKEFLEGFSDFSQFIASDDDLSIYRRFGSLGARNILYLQAELQLLEQNLQKLDEADHDVVMRHSDEDEKKEVDLAARAWECFEYQSKKGTERQMLKMKLILRIREVMKEYEDAIIRRSQVLALKPPSRSTLTAFTGWFRSRMPFRFSSWHLLDDESDLIALKNEADPDRLSSLTQRYFGYYLKVDRDTPKSWEPMYYFPARRVAWIVSSLSVLISAVLLIGAILALYYVSASRMGLRLSIVGGFTFVFAASIGLLTNAKRGEIFAATAANAGDNNFIPIGNYTHGGLLMVFDVAGNSDRWANATAKDQSSSSTHGEWRRATGGDLSVQLDAGLCAIAFRQQNIETRASSSRNRREPPMKWNVDKQGFDTLTYYIQAIEFGMSAPAPTTRFVSVLQPATFRGSTAVAVVLLVHLLLVFSVTMLFLTRTGHSLLDSRWQVIAYMASAETVPILEFTDIAEDSEVSD</sequence>
<feature type="transmembrane region" description="Helical" evidence="1">
    <location>
        <begin position="417"/>
        <end position="437"/>
    </location>
</feature>
<keyword evidence="4" id="KW-1185">Reference proteome</keyword>
<dbReference type="Proteomes" id="UP000698800">
    <property type="component" value="Unassembled WGS sequence"/>
</dbReference>
<keyword evidence="1" id="KW-0812">Transmembrane</keyword>
<proteinExistence type="predicted"/>
<evidence type="ECO:0000313" key="4">
    <source>
        <dbReference type="Proteomes" id="UP000698800"/>
    </source>
</evidence>
<protein>
    <recommendedName>
        <fullName evidence="2">DUF6594 domain-containing protein</fullName>
    </recommendedName>
</protein>
<evidence type="ECO:0000313" key="3">
    <source>
        <dbReference type="EMBL" id="KAH0534091.1"/>
    </source>
</evidence>
<dbReference type="AlphaFoldDB" id="A0A9P8HR30"/>
<dbReference type="Pfam" id="PF20237">
    <property type="entry name" value="DUF6594"/>
    <property type="match status" value="1"/>
</dbReference>
<dbReference type="PANTHER" id="PTHR34502">
    <property type="entry name" value="DUF6594 DOMAIN-CONTAINING PROTEIN-RELATED"/>
    <property type="match status" value="1"/>
</dbReference>
<name>A0A9P8HR30_9PEZI</name>
<dbReference type="OrthoDB" id="3533814at2759"/>
<dbReference type="InterPro" id="IPR046529">
    <property type="entry name" value="DUF6594"/>
</dbReference>
<evidence type="ECO:0000259" key="2">
    <source>
        <dbReference type="Pfam" id="PF20237"/>
    </source>
</evidence>
<evidence type="ECO:0000256" key="1">
    <source>
        <dbReference type="SAM" id="Phobius"/>
    </source>
</evidence>
<keyword evidence="1" id="KW-0472">Membrane</keyword>
<dbReference type="PANTHER" id="PTHR34502:SF4">
    <property type="entry name" value="DUF6594 DOMAIN-CONTAINING PROTEIN"/>
    <property type="match status" value="1"/>
</dbReference>
<keyword evidence="1" id="KW-1133">Transmembrane helix</keyword>
<feature type="transmembrane region" description="Helical" evidence="1">
    <location>
        <begin position="247"/>
        <end position="268"/>
    </location>
</feature>
<feature type="transmembrane region" description="Helical" evidence="1">
    <location>
        <begin position="216"/>
        <end position="241"/>
    </location>
</feature>
<dbReference type="EMBL" id="JAGHQL010000275">
    <property type="protein sequence ID" value="KAH0534091.1"/>
    <property type="molecule type" value="Genomic_DNA"/>
</dbReference>
<comment type="caution">
    <text evidence="3">The sequence shown here is derived from an EMBL/GenBank/DDBJ whole genome shotgun (WGS) entry which is preliminary data.</text>
</comment>
<organism evidence="3 4">
    <name type="scientific">Glutinoglossum americanum</name>
    <dbReference type="NCBI Taxonomy" id="1670608"/>
    <lineage>
        <taxon>Eukaryota</taxon>
        <taxon>Fungi</taxon>
        <taxon>Dikarya</taxon>
        <taxon>Ascomycota</taxon>
        <taxon>Pezizomycotina</taxon>
        <taxon>Geoglossomycetes</taxon>
        <taxon>Geoglossales</taxon>
        <taxon>Geoglossaceae</taxon>
        <taxon>Glutinoglossum</taxon>
    </lineage>
</organism>